<dbReference type="SUPFAM" id="SSF52047">
    <property type="entry name" value="RNI-like"/>
    <property type="match status" value="1"/>
</dbReference>
<sequence length="72" mass="8245">MTNVTDAGVAKLKNLTRLRHLRLSYTGITDTGMKYLDSFPILELLELRDTRVTQRAIADFMRSHPRCKVTPP</sequence>
<dbReference type="AlphaFoldDB" id="A0A5C5XI86"/>
<dbReference type="Gene3D" id="3.80.10.10">
    <property type="entry name" value="Ribonuclease Inhibitor"/>
    <property type="match status" value="1"/>
</dbReference>
<gene>
    <name evidence="1" type="ORF">Pan54_35730</name>
</gene>
<name>A0A5C5XI86_9PLAN</name>
<dbReference type="Proteomes" id="UP000316095">
    <property type="component" value="Unassembled WGS sequence"/>
</dbReference>
<accession>A0A5C5XI86</accession>
<organism evidence="1 2">
    <name type="scientific">Rubinisphaera italica</name>
    <dbReference type="NCBI Taxonomy" id="2527969"/>
    <lineage>
        <taxon>Bacteria</taxon>
        <taxon>Pseudomonadati</taxon>
        <taxon>Planctomycetota</taxon>
        <taxon>Planctomycetia</taxon>
        <taxon>Planctomycetales</taxon>
        <taxon>Planctomycetaceae</taxon>
        <taxon>Rubinisphaera</taxon>
    </lineage>
</organism>
<evidence type="ECO:0008006" key="3">
    <source>
        <dbReference type="Google" id="ProtNLM"/>
    </source>
</evidence>
<comment type="caution">
    <text evidence="1">The sequence shown here is derived from an EMBL/GenBank/DDBJ whole genome shotgun (WGS) entry which is preliminary data.</text>
</comment>
<dbReference type="EMBL" id="SJPG01000001">
    <property type="protein sequence ID" value="TWT62827.1"/>
    <property type="molecule type" value="Genomic_DNA"/>
</dbReference>
<evidence type="ECO:0000313" key="2">
    <source>
        <dbReference type="Proteomes" id="UP000316095"/>
    </source>
</evidence>
<proteinExistence type="predicted"/>
<reference evidence="1 2" key="1">
    <citation type="submission" date="2019-02" db="EMBL/GenBank/DDBJ databases">
        <title>Deep-cultivation of Planctomycetes and their phenomic and genomic characterization uncovers novel biology.</title>
        <authorList>
            <person name="Wiegand S."/>
            <person name="Jogler M."/>
            <person name="Boedeker C."/>
            <person name="Pinto D."/>
            <person name="Vollmers J."/>
            <person name="Rivas-Marin E."/>
            <person name="Kohn T."/>
            <person name="Peeters S.H."/>
            <person name="Heuer A."/>
            <person name="Rast P."/>
            <person name="Oberbeckmann S."/>
            <person name="Bunk B."/>
            <person name="Jeske O."/>
            <person name="Meyerdierks A."/>
            <person name="Storesund J.E."/>
            <person name="Kallscheuer N."/>
            <person name="Luecker S."/>
            <person name="Lage O.M."/>
            <person name="Pohl T."/>
            <person name="Merkel B.J."/>
            <person name="Hornburger P."/>
            <person name="Mueller R.-W."/>
            <person name="Bruemmer F."/>
            <person name="Labrenz M."/>
            <person name="Spormann A.M."/>
            <person name="Op Den Camp H."/>
            <person name="Overmann J."/>
            <person name="Amann R."/>
            <person name="Jetten M.S.M."/>
            <person name="Mascher T."/>
            <person name="Medema M.H."/>
            <person name="Devos D.P."/>
            <person name="Kaster A.-K."/>
            <person name="Ovreas L."/>
            <person name="Rohde M."/>
            <person name="Galperin M.Y."/>
            <person name="Jogler C."/>
        </authorList>
    </citation>
    <scope>NUCLEOTIDE SEQUENCE [LARGE SCALE GENOMIC DNA]</scope>
    <source>
        <strain evidence="1 2">Pan54</strain>
    </source>
</reference>
<protein>
    <recommendedName>
        <fullName evidence="3">Leucine Rich repeats (2 copies)</fullName>
    </recommendedName>
</protein>
<evidence type="ECO:0000313" key="1">
    <source>
        <dbReference type="EMBL" id="TWT62827.1"/>
    </source>
</evidence>
<keyword evidence="2" id="KW-1185">Reference proteome</keyword>
<dbReference type="InterPro" id="IPR032675">
    <property type="entry name" value="LRR_dom_sf"/>
</dbReference>